<proteinExistence type="predicted"/>
<accession>A0A0D4DC35</accession>
<dbReference type="EMBL" id="KP671755">
    <property type="protein sequence ID" value="AJT61123.1"/>
    <property type="molecule type" value="Genomic_DNA"/>
</dbReference>
<keyword evidence="4" id="KW-1185">Reference proteome</keyword>
<organism evidence="3 4">
    <name type="scientific">Vibrio phage ValKK3</name>
    <dbReference type="NCBI Taxonomy" id="1610855"/>
    <lineage>
        <taxon>Viruses</taxon>
        <taxon>Duplodnaviria</taxon>
        <taxon>Heunggongvirae</taxon>
        <taxon>Uroviricota</taxon>
        <taxon>Caudoviricetes</taxon>
        <taxon>Pantevenvirales</taxon>
        <taxon>Straboviridae</taxon>
        <taxon>Schizotequatrovirus</taxon>
        <taxon>Schizotequatrovirus valkk3</taxon>
    </lineage>
</organism>
<keyword evidence="1" id="KW-0175">Coiled coil</keyword>
<dbReference type="Pfam" id="PF25623">
    <property type="entry name" value="T4_CASP"/>
    <property type="match status" value="1"/>
</dbReference>
<dbReference type="RefSeq" id="YP_009201385.1">
    <property type="nucleotide sequence ID" value="NC_028829.1"/>
</dbReference>
<evidence type="ECO:0000313" key="4">
    <source>
        <dbReference type="Proteomes" id="UP000202888"/>
    </source>
</evidence>
<protein>
    <submittedName>
        <fullName evidence="3">Major prohead-scaffolding core protein</fullName>
    </submittedName>
</protein>
<reference evidence="3 4" key="1">
    <citation type="journal article" date="2016" name="Genom Data">
        <title>Complete genome sequence of a giant Vibrio phage ValKK3 infecting Vibrio alginolyticus.</title>
        <authorList>
            <person name="Lal T.M."/>
            <person name="Sano M."/>
            <person name="Hatai K."/>
            <person name="Ransangan J."/>
        </authorList>
    </citation>
    <scope>NUCLEOTIDE SEQUENCE [LARGE SCALE GENOMIC DNA]</scope>
</reference>
<dbReference type="InterPro" id="IPR057966">
    <property type="entry name" value="T4_SCAF"/>
</dbReference>
<dbReference type="OrthoDB" id="10804at10239"/>
<evidence type="ECO:0000256" key="1">
    <source>
        <dbReference type="SAM" id="Coils"/>
    </source>
</evidence>
<feature type="coiled-coil region" evidence="1">
    <location>
        <begin position="52"/>
        <end position="90"/>
    </location>
</feature>
<dbReference type="KEGG" id="vg:26628608"/>
<sequence length="282" mass="31751">MQIKEQLLEAVSQDDAKITTALDGIFESVELSEDVRNKFSTVFESVIKTKAVELAEAHIAEAAEKAEAVINEHKAELDEAAEKYGEHLAEQMSNKLDSYLDHVVETWMTENKLAVENGLKVSMFDGLMEGMKNVFIENNVHCPDEKIDMIEALEENIQDLEGRLDTVVIENRQHKEYANYVEKNIIIERVTAGMADSQKEKVSDLAESIRFDENFEDNLNSVIKFASGIKLAEKEDMPSDDDKKPADKKDGEDDADKKDDKDMKESAVPSMAAYLKAARTNR</sequence>
<evidence type="ECO:0000256" key="2">
    <source>
        <dbReference type="SAM" id="MobiDB-lite"/>
    </source>
</evidence>
<feature type="region of interest" description="Disordered" evidence="2">
    <location>
        <begin position="233"/>
        <end position="282"/>
    </location>
</feature>
<dbReference type="Proteomes" id="UP000202888">
    <property type="component" value="Segment"/>
</dbReference>
<feature type="compositionally biased region" description="Basic and acidic residues" evidence="2">
    <location>
        <begin position="233"/>
        <end position="265"/>
    </location>
</feature>
<dbReference type="GeneID" id="26628608"/>
<evidence type="ECO:0000313" key="3">
    <source>
        <dbReference type="EMBL" id="AJT61123.1"/>
    </source>
</evidence>
<name>A0A0D4DC35_9CAUD</name>